<reference evidence="2 3" key="1">
    <citation type="submission" date="2022-11" db="EMBL/GenBank/DDBJ databases">
        <title>Minimal conservation of predation-associated metabolite biosynthetic gene clusters underscores biosynthetic potential of Myxococcota including descriptions for ten novel species: Archangium lansinium sp. nov., Myxococcus landrumus sp. nov., Nannocystis bai.</title>
        <authorList>
            <person name="Ahearne A."/>
            <person name="Stevens C."/>
            <person name="Dowd S."/>
        </authorList>
    </citation>
    <scope>NUCLEOTIDE SEQUENCE [LARGE SCALE GENOMIC DNA]</scope>
    <source>
        <strain evidence="2 3">BB15-2</strain>
    </source>
</reference>
<comment type="caution">
    <text evidence="2">The sequence shown here is derived from an EMBL/GenBank/DDBJ whole genome shotgun (WGS) entry which is preliminary data.</text>
</comment>
<sequence length="278" mass="28479">MPALFRVAAALAFAACAVPPRDMPPQPPASAPPVARSHGAPTRILAAHAQLPADGGQREYFGVPVGTLLYVVFSRPLDPAALIPGRFVVLARDGTRRVPIAASLAPSSERDELRALELVIPAPQRELVSVTVAGQLFDADGRDIEGQSADVVPADAAPWPVAAELVSVGTDCPPAAPAGVRVWWSAPVAAGAGGVRLLLADGRALPPVAVADVACAPEQRLAEPAPACDPEDDNVLDYCTPVGAAIERIELDDGAARDRSGSLSAAGSLQLSHMSSGT</sequence>
<gene>
    <name evidence="2" type="ORF">POL25_16545</name>
</gene>
<protein>
    <recommendedName>
        <fullName evidence="4">Lipoprotein</fullName>
    </recommendedName>
</protein>
<dbReference type="Proteomes" id="UP001221686">
    <property type="component" value="Unassembled WGS sequence"/>
</dbReference>
<proteinExistence type="predicted"/>
<name>A0ABT5DY76_9BACT</name>
<feature type="chain" id="PRO_5046783702" description="Lipoprotein" evidence="1">
    <location>
        <begin position="18"/>
        <end position="278"/>
    </location>
</feature>
<feature type="signal peptide" evidence="1">
    <location>
        <begin position="1"/>
        <end position="17"/>
    </location>
</feature>
<keyword evidence="1" id="KW-0732">Signal</keyword>
<organism evidence="2 3">
    <name type="scientific">Nannocystis bainbridge</name>
    <dbReference type="NCBI Taxonomy" id="2995303"/>
    <lineage>
        <taxon>Bacteria</taxon>
        <taxon>Pseudomonadati</taxon>
        <taxon>Myxococcota</taxon>
        <taxon>Polyangia</taxon>
        <taxon>Nannocystales</taxon>
        <taxon>Nannocystaceae</taxon>
        <taxon>Nannocystis</taxon>
    </lineage>
</organism>
<accession>A0ABT5DY76</accession>
<evidence type="ECO:0008006" key="4">
    <source>
        <dbReference type="Google" id="ProtNLM"/>
    </source>
</evidence>
<dbReference type="RefSeq" id="WP_272087001.1">
    <property type="nucleotide sequence ID" value="NZ_JAQNDL010000001.1"/>
</dbReference>
<keyword evidence="3" id="KW-1185">Reference proteome</keyword>
<evidence type="ECO:0000313" key="3">
    <source>
        <dbReference type="Proteomes" id="UP001221686"/>
    </source>
</evidence>
<dbReference type="EMBL" id="JAQNDL010000001">
    <property type="protein sequence ID" value="MDC0718521.1"/>
    <property type="molecule type" value="Genomic_DNA"/>
</dbReference>
<evidence type="ECO:0000256" key="1">
    <source>
        <dbReference type="SAM" id="SignalP"/>
    </source>
</evidence>
<evidence type="ECO:0000313" key="2">
    <source>
        <dbReference type="EMBL" id="MDC0718521.1"/>
    </source>
</evidence>